<reference evidence="1 2" key="1">
    <citation type="submission" date="2019-04" db="EMBL/GenBank/DDBJ databases">
        <title>Fungal friends and foes A comparative genomics study of 23 Aspergillus species from section Flavi.</title>
        <authorList>
            <consortium name="DOE Joint Genome Institute"/>
            <person name="Kjaerbolling I."/>
            <person name="Vesth T.C."/>
            <person name="Frisvad J.C."/>
            <person name="Nybo J.L."/>
            <person name="Theobald S."/>
            <person name="Kildgaard S."/>
            <person name="Petersen T.I."/>
            <person name="Kuo A."/>
            <person name="Sato A."/>
            <person name="Lyhne E.K."/>
            <person name="Kogle M.E."/>
            <person name="Wiebenga A."/>
            <person name="Kun R.S."/>
            <person name="Lubbers R.J."/>
            <person name="Makela M.R."/>
            <person name="Barry K."/>
            <person name="Chovatia M."/>
            <person name="Clum A."/>
            <person name="Daum C."/>
            <person name="Haridas S."/>
            <person name="He G."/>
            <person name="LaButti K."/>
            <person name="Lipzen A."/>
            <person name="Mondo S."/>
            <person name="Pangilinan J."/>
            <person name="Riley R."/>
            <person name="Salamov A."/>
            <person name="Simmons B.A."/>
            <person name="Magnuson J.K."/>
            <person name="Henrissat B."/>
            <person name="Mortensen U.H."/>
            <person name="Larsen T.O."/>
            <person name="De vries R.P."/>
            <person name="Grigoriev I.V."/>
            <person name="Machida M."/>
            <person name="Baker S.E."/>
            <person name="Andersen M.R."/>
        </authorList>
    </citation>
    <scope>NUCLEOTIDE SEQUENCE [LARGE SCALE GENOMIC DNA]</scope>
    <source>
        <strain evidence="1 2">CBS 117618</strain>
    </source>
</reference>
<protein>
    <recommendedName>
        <fullName evidence="3">F-box domain-containing protein</fullName>
    </recommendedName>
</protein>
<organism evidence="1 2">
    <name type="scientific">Aspergillus parasiticus</name>
    <dbReference type="NCBI Taxonomy" id="5067"/>
    <lineage>
        <taxon>Eukaryota</taxon>
        <taxon>Fungi</taxon>
        <taxon>Dikarya</taxon>
        <taxon>Ascomycota</taxon>
        <taxon>Pezizomycotina</taxon>
        <taxon>Eurotiomycetes</taxon>
        <taxon>Eurotiomycetidae</taxon>
        <taxon>Eurotiales</taxon>
        <taxon>Aspergillaceae</taxon>
        <taxon>Aspergillus</taxon>
        <taxon>Aspergillus subgen. Circumdati</taxon>
    </lineage>
</organism>
<dbReference type="EMBL" id="ML735019">
    <property type="protein sequence ID" value="KAB8201506.1"/>
    <property type="molecule type" value="Genomic_DNA"/>
</dbReference>
<evidence type="ECO:0000313" key="2">
    <source>
        <dbReference type="Proteomes" id="UP000326532"/>
    </source>
</evidence>
<keyword evidence="2" id="KW-1185">Reference proteome</keyword>
<sequence>MGIVRDILTWLSSYWHPRLIQIETPSYRGRNLDHLPTELVYMIAGNLTSCDRVCLALCNNRLLSVLGNGPQLALENEFRAIFLTRLSQDLPEHIYCHVCSVLHGRRHIPPPGPAFWPSRCLANHKGLFNPWSFPFSIPWSSLYRFEHIHLQLAMKRHHCGPEHGVSTDSLAYVEIQLLQNSITTLVSFDVQIVRASSLCLRIQTWMLGKELPSKLVEEKWICAHISMGDHHIFEIVRAAWDAAMESSPGRPPVLDTHRCVACGLDYQIDATTCGTAGIALIVTKWLDLGPGLDPTDVRWTRHLIGSLSLRKHDMTTFNSDVRSQFERETVVPLDDLTGRNRSLLEDSGYVRKTDWWYNGCWILQANKRLPWLYPRPEKPICHICKT</sequence>
<dbReference type="Proteomes" id="UP000326532">
    <property type="component" value="Unassembled WGS sequence"/>
</dbReference>
<evidence type="ECO:0008006" key="3">
    <source>
        <dbReference type="Google" id="ProtNLM"/>
    </source>
</evidence>
<evidence type="ECO:0000313" key="1">
    <source>
        <dbReference type="EMBL" id="KAB8201506.1"/>
    </source>
</evidence>
<dbReference type="AlphaFoldDB" id="A0A5N6D8H9"/>
<dbReference type="OMA" id="FPGHWFC"/>
<name>A0A5N6D8H9_ASPPA</name>
<proteinExistence type="predicted"/>
<accession>A0A5N6D8H9</accession>
<dbReference type="VEuPathDB" id="FungiDB:BDV34DRAFT_216281"/>
<gene>
    <name evidence="1" type="ORF">BDV34DRAFT_216281</name>
</gene>